<dbReference type="InterPro" id="IPR027417">
    <property type="entry name" value="P-loop_NTPase"/>
</dbReference>
<organism evidence="4">
    <name type="scientific">Pithovirus LCPAC202</name>
    <dbReference type="NCBI Taxonomy" id="2506592"/>
    <lineage>
        <taxon>Viruses</taxon>
        <taxon>Pithoviruses</taxon>
    </lineage>
</organism>
<dbReference type="InterPro" id="IPR003959">
    <property type="entry name" value="ATPase_AAA_core"/>
</dbReference>
<evidence type="ECO:0000259" key="3">
    <source>
        <dbReference type="SMART" id="SM00382"/>
    </source>
</evidence>
<dbReference type="InterPro" id="IPR003593">
    <property type="entry name" value="AAA+_ATPase"/>
</dbReference>
<keyword evidence="2" id="KW-1133">Transmembrane helix</keyword>
<dbReference type="GO" id="GO:0016887">
    <property type="term" value="F:ATP hydrolysis activity"/>
    <property type="evidence" value="ECO:0007669"/>
    <property type="project" value="InterPro"/>
</dbReference>
<keyword evidence="2" id="KW-0472">Membrane</keyword>
<keyword evidence="4" id="KW-0547">Nucleotide-binding</keyword>
<keyword evidence="4" id="KW-0378">Hydrolase</keyword>
<feature type="transmembrane region" description="Helical" evidence="2">
    <location>
        <begin position="190"/>
        <end position="208"/>
    </location>
</feature>
<evidence type="ECO:0000256" key="1">
    <source>
        <dbReference type="SAM" id="MobiDB-lite"/>
    </source>
</evidence>
<dbReference type="EMBL" id="MK500527">
    <property type="protein sequence ID" value="QBK91333.1"/>
    <property type="molecule type" value="Genomic_DNA"/>
</dbReference>
<dbReference type="Pfam" id="PF00004">
    <property type="entry name" value="AAA"/>
    <property type="match status" value="1"/>
</dbReference>
<feature type="transmembrane region" description="Helical" evidence="2">
    <location>
        <begin position="120"/>
        <end position="140"/>
    </location>
</feature>
<proteinExistence type="predicted"/>
<name>A0A481Z607_9VIRU</name>
<dbReference type="PANTHER" id="PTHR43392">
    <property type="entry name" value="AAA-TYPE ATPASE FAMILY PROTEIN / ANKYRIN REPEAT FAMILY PROTEIN"/>
    <property type="match status" value="1"/>
</dbReference>
<dbReference type="GO" id="GO:0005524">
    <property type="term" value="F:ATP binding"/>
    <property type="evidence" value="ECO:0007669"/>
    <property type="project" value="InterPro"/>
</dbReference>
<feature type="region of interest" description="Disordered" evidence="1">
    <location>
        <begin position="1"/>
        <end position="35"/>
    </location>
</feature>
<keyword evidence="4" id="KW-0067">ATP-binding</keyword>
<keyword evidence="4" id="KW-0347">Helicase</keyword>
<feature type="transmembrane region" description="Helical" evidence="2">
    <location>
        <begin position="160"/>
        <end position="178"/>
    </location>
</feature>
<sequence>MEKRRSRRSNRPPLNNIKLDSPELGSPESKPPKLKIDPEELSLEKLIKNLEQKIKNGDSSISKIKRPAMLIDSLKSLNKIIGMKRLKESAALQVMRLIQALNTGETNLGMLNTILYGKPGVGKTMVAIILAKIWYSLGFLEKNIKLTWTERINSVQTDEQLIYLLVFGAYGLYYSYFAGKLVYSMVGIKWLLGLIISFIIILSIVWWFRHTLMRWIDPDYQIPDDSTENNDSDRNIIKVVSREDFVAQYLGQTAGKTKKLLNDNLGKVLFIDEAYSLLNGPTDQYGMEALTTLNLFLEENQDKIVVIFAGYKDMMDGGIFSAQPGLPRRCMWKLECDDYDGDELVRIFFSQLKDKGIELKDSKQVDKLIKENLDVFPSFGGDTKRLVFFSQLSANKRQFYQESDGEKLLTLADVEDGIQRLRENNIEKHIDKNLKGIKGIPPGLRKTISGLMDYRKNSS</sequence>
<dbReference type="SUPFAM" id="SSF52540">
    <property type="entry name" value="P-loop containing nucleoside triphosphate hydrolases"/>
    <property type="match status" value="2"/>
</dbReference>
<evidence type="ECO:0000313" key="4">
    <source>
        <dbReference type="EMBL" id="QBK91333.1"/>
    </source>
</evidence>
<gene>
    <name evidence="4" type="ORF">LCPAC202_03070</name>
</gene>
<protein>
    <submittedName>
        <fullName evidence="4">Holliday junction DNA helicase</fullName>
    </submittedName>
</protein>
<reference evidence="4" key="1">
    <citation type="journal article" date="2019" name="MBio">
        <title>Virus Genomes from Deep Sea Sediments Expand the Ocean Megavirome and Support Independent Origins of Viral Gigantism.</title>
        <authorList>
            <person name="Backstrom D."/>
            <person name="Yutin N."/>
            <person name="Jorgensen S.L."/>
            <person name="Dharamshi J."/>
            <person name="Homa F."/>
            <person name="Zaremba-Niedwiedzka K."/>
            <person name="Spang A."/>
            <person name="Wolf Y.I."/>
            <person name="Koonin E.V."/>
            <person name="Ettema T.J."/>
        </authorList>
    </citation>
    <scope>NUCLEOTIDE SEQUENCE</scope>
</reference>
<keyword evidence="2" id="KW-0812">Transmembrane</keyword>
<dbReference type="SMART" id="SM00382">
    <property type="entry name" value="AAA"/>
    <property type="match status" value="1"/>
</dbReference>
<feature type="domain" description="AAA+ ATPase" evidence="3">
    <location>
        <begin position="109"/>
        <end position="358"/>
    </location>
</feature>
<accession>A0A481Z607</accession>
<dbReference type="GO" id="GO:0004386">
    <property type="term" value="F:helicase activity"/>
    <property type="evidence" value="ECO:0007669"/>
    <property type="project" value="UniProtKB-KW"/>
</dbReference>
<dbReference type="InterPro" id="IPR050773">
    <property type="entry name" value="CbxX/CfxQ_RuBisCO_ESX"/>
</dbReference>
<dbReference type="Gene3D" id="3.40.50.300">
    <property type="entry name" value="P-loop containing nucleotide triphosphate hydrolases"/>
    <property type="match status" value="1"/>
</dbReference>
<feature type="compositionally biased region" description="Basic residues" evidence="1">
    <location>
        <begin position="1"/>
        <end position="10"/>
    </location>
</feature>
<evidence type="ECO:0000256" key="2">
    <source>
        <dbReference type="SAM" id="Phobius"/>
    </source>
</evidence>
<dbReference type="PANTHER" id="PTHR43392:SF2">
    <property type="entry name" value="AAA-TYPE ATPASE FAMILY PROTEIN _ ANKYRIN REPEAT FAMILY PROTEIN"/>
    <property type="match status" value="1"/>
</dbReference>